<dbReference type="Proteomes" id="UP000509535">
    <property type="component" value="Chromosome"/>
</dbReference>
<accession>A0A7H8V4I3</accession>
<name>A0A7H8V4I3_STRSA</name>
<sequence length="177" mass="20665">MTQSIRKNRTFYQKKKRPSSHQVGKRLEFSRVNKRLIDNFGLKQILLKTNKEYRKFENQLFLGAFLILGPSIYFLVGIIYIFIVKVVYEKFLMSLLERLLSTVTLGGKPLIHTVSYSSSSIWELLKTYSMGNIIFMIVVIFLFILGIVIFARALKNQKLIEENVDLEDLKKVHSKLI</sequence>
<dbReference type="RefSeq" id="WP_176799722.1">
    <property type="nucleotide sequence ID" value="NZ_CP040798.1"/>
</dbReference>
<feature type="transmembrane region" description="Helical" evidence="1">
    <location>
        <begin position="60"/>
        <end position="83"/>
    </location>
</feature>
<keyword evidence="1" id="KW-1133">Transmembrane helix</keyword>
<evidence type="ECO:0000313" key="3">
    <source>
        <dbReference type="Proteomes" id="UP000509535"/>
    </source>
</evidence>
<keyword evidence="1" id="KW-0812">Transmembrane</keyword>
<proteinExistence type="predicted"/>
<organism evidence="2 3">
    <name type="scientific">Streptococcus sanguinis</name>
    <dbReference type="NCBI Taxonomy" id="1305"/>
    <lineage>
        <taxon>Bacteria</taxon>
        <taxon>Bacillati</taxon>
        <taxon>Bacillota</taxon>
        <taxon>Bacilli</taxon>
        <taxon>Lactobacillales</taxon>
        <taxon>Streptococcaceae</taxon>
        <taxon>Streptococcus</taxon>
    </lineage>
</organism>
<feature type="transmembrane region" description="Helical" evidence="1">
    <location>
        <begin position="133"/>
        <end position="154"/>
    </location>
</feature>
<evidence type="ECO:0000256" key="1">
    <source>
        <dbReference type="SAM" id="Phobius"/>
    </source>
</evidence>
<dbReference type="AlphaFoldDB" id="A0A7H8V4I3"/>
<keyword evidence="1" id="KW-0472">Membrane</keyword>
<reference evidence="2 3" key="1">
    <citation type="submission" date="2019-06" db="EMBL/GenBank/DDBJ databases">
        <title>The organization of the Streptococcus sanguinis genomes.</title>
        <authorList>
            <person name="Wang H.Y."/>
            <person name="Chen Y.Y.M."/>
            <person name="Wu C.H."/>
        </authorList>
    </citation>
    <scope>NUCLEOTIDE SEQUENCE [LARGE SCALE GENOMIC DNA]</scope>
    <source>
        <strain evidence="2 3">CGMH058</strain>
    </source>
</reference>
<evidence type="ECO:0000313" key="2">
    <source>
        <dbReference type="EMBL" id="QLB51108.1"/>
    </source>
</evidence>
<protein>
    <submittedName>
        <fullName evidence="2">Uncharacterized protein</fullName>
    </submittedName>
</protein>
<gene>
    <name evidence="2" type="ORF">FDP16_11990</name>
</gene>
<dbReference type="EMBL" id="CP040798">
    <property type="protein sequence ID" value="QLB51108.1"/>
    <property type="molecule type" value="Genomic_DNA"/>
</dbReference>